<keyword evidence="2" id="KW-1185">Reference proteome</keyword>
<evidence type="ECO:0000313" key="1">
    <source>
        <dbReference type="EMBL" id="GAA0170139.1"/>
    </source>
</evidence>
<organism evidence="1 2">
    <name type="scientific">Lithospermum erythrorhizon</name>
    <name type="common">Purple gromwell</name>
    <name type="synonym">Lithospermum officinale var. erythrorhizon</name>
    <dbReference type="NCBI Taxonomy" id="34254"/>
    <lineage>
        <taxon>Eukaryota</taxon>
        <taxon>Viridiplantae</taxon>
        <taxon>Streptophyta</taxon>
        <taxon>Embryophyta</taxon>
        <taxon>Tracheophyta</taxon>
        <taxon>Spermatophyta</taxon>
        <taxon>Magnoliopsida</taxon>
        <taxon>eudicotyledons</taxon>
        <taxon>Gunneridae</taxon>
        <taxon>Pentapetalae</taxon>
        <taxon>asterids</taxon>
        <taxon>lamiids</taxon>
        <taxon>Boraginales</taxon>
        <taxon>Boraginaceae</taxon>
        <taxon>Boraginoideae</taxon>
        <taxon>Lithospermeae</taxon>
        <taxon>Lithospermum</taxon>
    </lineage>
</organism>
<dbReference type="EMBL" id="BAABME010007106">
    <property type="protein sequence ID" value="GAA0170139.1"/>
    <property type="molecule type" value="Genomic_DNA"/>
</dbReference>
<accession>A0AAV3R2P9</accession>
<name>A0AAV3R2P9_LITER</name>
<reference evidence="1 2" key="1">
    <citation type="submission" date="2024-01" db="EMBL/GenBank/DDBJ databases">
        <title>The complete chloroplast genome sequence of Lithospermum erythrorhizon: insights into the phylogenetic relationship among Boraginaceae species and the maternal lineages of purple gromwells.</title>
        <authorList>
            <person name="Okada T."/>
            <person name="Watanabe K."/>
        </authorList>
    </citation>
    <scope>NUCLEOTIDE SEQUENCE [LARGE SCALE GENOMIC DNA]</scope>
</reference>
<evidence type="ECO:0000313" key="2">
    <source>
        <dbReference type="Proteomes" id="UP001454036"/>
    </source>
</evidence>
<sequence length="80" mass="9313">MLKKEFPASLDRGGGDTLIWFGSGSHNNSKVWNCLREKPGEVAWWKLVWFKGQEDDCVLCQRDKETEQHFFFKYSISAVV</sequence>
<comment type="caution">
    <text evidence="1">The sequence shown here is derived from an EMBL/GenBank/DDBJ whole genome shotgun (WGS) entry which is preliminary data.</text>
</comment>
<dbReference type="AlphaFoldDB" id="A0AAV3R2P9"/>
<proteinExistence type="predicted"/>
<protein>
    <submittedName>
        <fullName evidence="1">Uncharacterized protein</fullName>
    </submittedName>
</protein>
<gene>
    <name evidence="1" type="ORF">LIER_24470</name>
</gene>
<dbReference type="Proteomes" id="UP001454036">
    <property type="component" value="Unassembled WGS sequence"/>
</dbReference>